<dbReference type="SUPFAM" id="SSF50998">
    <property type="entry name" value="Quinoprotein alcohol dehydrogenase-like"/>
    <property type="match status" value="1"/>
</dbReference>
<gene>
    <name evidence="1" type="ORF">CLV70_11399</name>
</gene>
<dbReference type="InterPro" id="IPR015943">
    <property type="entry name" value="WD40/YVTN_repeat-like_dom_sf"/>
</dbReference>
<dbReference type="RefSeq" id="WP_106129151.1">
    <property type="nucleotide sequence ID" value="NZ_PVZG01000013.1"/>
</dbReference>
<name>A0A2T0RU10_9ACTN</name>
<comment type="caution">
    <text evidence="1">The sequence shown here is derived from an EMBL/GenBank/DDBJ whole genome shotgun (WGS) entry which is preliminary data.</text>
</comment>
<protein>
    <submittedName>
        <fullName evidence="1">Uncharacterized protein</fullName>
    </submittedName>
</protein>
<evidence type="ECO:0000313" key="1">
    <source>
        <dbReference type="EMBL" id="PRY24661.1"/>
    </source>
</evidence>
<accession>A0A2T0RU10</accession>
<dbReference type="Gene3D" id="2.130.10.10">
    <property type="entry name" value="YVTN repeat-like/Quinoprotein amine dehydrogenase"/>
    <property type="match status" value="1"/>
</dbReference>
<dbReference type="AlphaFoldDB" id="A0A2T0RU10"/>
<dbReference type="OrthoDB" id="3343890at2"/>
<proteinExistence type="predicted"/>
<dbReference type="EMBL" id="PVZG01000013">
    <property type="protein sequence ID" value="PRY24661.1"/>
    <property type="molecule type" value="Genomic_DNA"/>
</dbReference>
<keyword evidence="2" id="KW-1185">Reference proteome</keyword>
<sequence>MGDVVIELGELHHERQPAPLPVRRSPHPYRAGLALAAAVLLALVTGAVPREAPWRPVIVPARLGDAMFVEHDRLYVVDAPPAQPTTAVQSRIVSTYALPGGELLHRSTAAVTGAVFSVTSAGSTVLVSYRVDTMGAEATVAVAAGTDRALWRAPARMLSVSAADGLVLLHENIPESGKLSWYGVDLATGRHRWVLREPALAYTVETGYGADGFPHRLVTAAVDGHLDVRDTVSGRVVTAADLPVPPSWSRRGITLWPAGEILLVGGPAGVTAYALSDLTERWASPLDLSGRWVEPDCAGEICLFGYRGGVQVVDPVTGAVRWTSPRWAAAAAAGTYLLVAGREEDQARSPLAVVDPRTGEVHGDFGLWRPAGRVRADGTVIGIRQLIGDDIVWYASLDPRTLAVRVLGEATDVSGDCQATTQVLVCRALDASVALWPLTDGRIVTGG</sequence>
<evidence type="ECO:0000313" key="2">
    <source>
        <dbReference type="Proteomes" id="UP000239209"/>
    </source>
</evidence>
<dbReference type="Proteomes" id="UP000239209">
    <property type="component" value="Unassembled WGS sequence"/>
</dbReference>
<reference evidence="1 2" key="1">
    <citation type="submission" date="2018-03" db="EMBL/GenBank/DDBJ databases">
        <title>Genomic Encyclopedia of Archaeal and Bacterial Type Strains, Phase II (KMG-II): from individual species to whole genera.</title>
        <authorList>
            <person name="Goeker M."/>
        </authorList>
    </citation>
    <scope>NUCLEOTIDE SEQUENCE [LARGE SCALE GENOMIC DNA]</scope>
    <source>
        <strain evidence="1 2">DSM 45348</strain>
    </source>
</reference>
<organism evidence="1 2">
    <name type="scientific">Pseudosporangium ferrugineum</name>
    <dbReference type="NCBI Taxonomy" id="439699"/>
    <lineage>
        <taxon>Bacteria</taxon>
        <taxon>Bacillati</taxon>
        <taxon>Actinomycetota</taxon>
        <taxon>Actinomycetes</taxon>
        <taxon>Micromonosporales</taxon>
        <taxon>Micromonosporaceae</taxon>
        <taxon>Pseudosporangium</taxon>
    </lineage>
</organism>
<dbReference type="InterPro" id="IPR011047">
    <property type="entry name" value="Quinoprotein_ADH-like_sf"/>
</dbReference>